<evidence type="ECO:0000259" key="7">
    <source>
        <dbReference type="Pfam" id="PF01979"/>
    </source>
</evidence>
<comment type="cofactor">
    <cofactor evidence="6">
        <name>Mn(2+)</name>
        <dbReference type="ChEBI" id="CHEBI:29035"/>
    </cofactor>
</comment>
<feature type="domain" description="Adenine deaminase C-terminal" evidence="8">
    <location>
        <begin position="400"/>
        <end position="546"/>
    </location>
</feature>
<dbReference type="InterPro" id="IPR026912">
    <property type="entry name" value="Adenine_deam_C"/>
</dbReference>
<comment type="similarity">
    <text evidence="1 6">Belongs to the metallo-dependent hydrolases superfamily. Adenine deaminase family.</text>
</comment>
<evidence type="ECO:0000256" key="6">
    <source>
        <dbReference type="HAMAP-Rule" id="MF_01518"/>
    </source>
</evidence>
<dbReference type="AlphaFoldDB" id="A0A9D1Q1M5"/>
<keyword evidence="4 6" id="KW-0464">Manganese</keyword>
<organism evidence="9 10">
    <name type="scientific">Candidatus Protoclostridium stercorigallinarum</name>
    <dbReference type="NCBI Taxonomy" id="2838741"/>
    <lineage>
        <taxon>Bacteria</taxon>
        <taxon>Bacillati</taxon>
        <taxon>Bacillota</taxon>
        <taxon>Clostridia</taxon>
        <taxon>Candidatus Protoclostridium</taxon>
    </lineage>
</organism>
<reference evidence="9" key="2">
    <citation type="submission" date="2021-04" db="EMBL/GenBank/DDBJ databases">
        <authorList>
            <person name="Gilroy R."/>
        </authorList>
    </citation>
    <scope>NUCLEOTIDE SEQUENCE</scope>
    <source>
        <strain evidence="9">12435</strain>
    </source>
</reference>
<gene>
    <name evidence="6 9" type="primary">ade</name>
    <name evidence="9" type="ORF">H9892_07085</name>
</gene>
<feature type="domain" description="Amidohydrolase-related" evidence="7">
    <location>
        <begin position="63"/>
        <end position="324"/>
    </location>
</feature>
<dbReference type="InterPro" id="IPR011059">
    <property type="entry name" value="Metal-dep_hydrolase_composite"/>
</dbReference>
<dbReference type="Gene3D" id="2.30.40.10">
    <property type="entry name" value="Urease, subunit C, domain 1"/>
    <property type="match status" value="1"/>
</dbReference>
<dbReference type="Gene3D" id="3.20.20.140">
    <property type="entry name" value="Metal-dependent hydrolases"/>
    <property type="match status" value="1"/>
</dbReference>
<evidence type="ECO:0000256" key="4">
    <source>
        <dbReference type="ARBA" id="ARBA00023211"/>
    </source>
</evidence>
<dbReference type="SUPFAM" id="SSF51338">
    <property type="entry name" value="Composite domain of metallo-dependent hydrolases"/>
    <property type="match status" value="1"/>
</dbReference>
<dbReference type="InterPro" id="IPR032466">
    <property type="entry name" value="Metal_Hydrolase"/>
</dbReference>
<dbReference type="EC" id="3.5.4.2" evidence="2 6"/>
<dbReference type="EMBL" id="DXHS01000120">
    <property type="protein sequence ID" value="HIW03086.1"/>
    <property type="molecule type" value="Genomic_DNA"/>
</dbReference>
<evidence type="ECO:0000256" key="3">
    <source>
        <dbReference type="ARBA" id="ARBA00022801"/>
    </source>
</evidence>
<evidence type="ECO:0000313" key="10">
    <source>
        <dbReference type="Proteomes" id="UP000823990"/>
    </source>
</evidence>
<dbReference type="HAMAP" id="MF_01518">
    <property type="entry name" value="Adenine_deamin"/>
    <property type="match status" value="1"/>
</dbReference>
<evidence type="ECO:0000256" key="5">
    <source>
        <dbReference type="ARBA" id="ARBA00047720"/>
    </source>
</evidence>
<dbReference type="InterPro" id="IPR006680">
    <property type="entry name" value="Amidohydro-rel"/>
</dbReference>
<accession>A0A9D1Q1M5</accession>
<reference evidence="9" key="1">
    <citation type="journal article" date="2021" name="PeerJ">
        <title>Extensive microbial diversity within the chicken gut microbiome revealed by metagenomics and culture.</title>
        <authorList>
            <person name="Gilroy R."/>
            <person name="Ravi A."/>
            <person name="Getino M."/>
            <person name="Pursley I."/>
            <person name="Horton D.L."/>
            <person name="Alikhan N.F."/>
            <person name="Baker D."/>
            <person name="Gharbi K."/>
            <person name="Hall N."/>
            <person name="Watson M."/>
            <person name="Adriaenssens E.M."/>
            <person name="Foster-Nyarko E."/>
            <person name="Jarju S."/>
            <person name="Secka A."/>
            <person name="Antonio M."/>
            <person name="Oren A."/>
            <person name="Chaudhuri R.R."/>
            <person name="La Ragione R."/>
            <person name="Hildebrand F."/>
            <person name="Pallen M.J."/>
        </authorList>
    </citation>
    <scope>NUCLEOTIDE SEQUENCE</scope>
    <source>
        <strain evidence="9">12435</strain>
    </source>
</reference>
<evidence type="ECO:0000259" key="8">
    <source>
        <dbReference type="Pfam" id="PF13382"/>
    </source>
</evidence>
<proteinExistence type="inferred from homology"/>
<dbReference type="GO" id="GO:0006146">
    <property type="term" value="P:adenine catabolic process"/>
    <property type="evidence" value="ECO:0007669"/>
    <property type="project" value="InterPro"/>
</dbReference>
<dbReference type="NCBIfam" id="TIGR01178">
    <property type="entry name" value="ade"/>
    <property type="match status" value="1"/>
</dbReference>
<dbReference type="GO" id="GO:0000034">
    <property type="term" value="F:adenine deaminase activity"/>
    <property type="evidence" value="ECO:0007669"/>
    <property type="project" value="UniProtKB-UniRule"/>
</dbReference>
<dbReference type="InterPro" id="IPR006679">
    <property type="entry name" value="Adenine_deam"/>
</dbReference>
<dbReference type="SUPFAM" id="SSF51556">
    <property type="entry name" value="Metallo-dependent hydrolases"/>
    <property type="match status" value="1"/>
</dbReference>
<evidence type="ECO:0000313" key="9">
    <source>
        <dbReference type="EMBL" id="HIW03086.1"/>
    </source>
</evidence>
<comment type="catalytic activity">
    <reaction evidence="5 6">
        <text>adenine + H2O + H(+) = hypoxanthine + NH4(+)</text>
        <dbReference type="Rhea" id="RHEA:23688"/>
        <dbReference type="ChEBI" id="CHEBI:15377"/>
        <dbReference type="ChEBI" id="CHEBI:15378"/>
        <dbReference type="ChEBI" id="CHEBI:16708"/>
        <dbReference type="ChEBI" id="CHEBI:17368"/>
        <dbReference type="ChEBI" id="CHEBI:28938"/>
        <dbReference type="EC" id="3.5.4.2"/>
    </reaction>
</comment>
<evidence type="ECO:0000256" key="1">
    <source>
        <dbReference type="ARBA" id="ARBA00006773"/>
    </source>
</evidence>
<protein>
    <recommendedName>
        <fullName evidence="2 6">Adenine deaminase</fullName>
        <shortName evidence="6">Adenase</shortName>
        <shortName evidence="6">Adenine aminase</shortName>
        <ecNumber evidence="2 6">3.5.4.2</ecNumber>
    </recommendedName>
</protein>
<dbReference type="PANTHER" id="PTHR11113:SF2">
    <property type="entry name" value="ADENINE DEAMINASE"/>
    <property type="match status" value="1"/>
</dbReference>
<dbReference type="Pfam" id="PF13382">
    <property type="entry name" value="Adenine_deam_C"/>
    <property type="match status" value="1"/>
</dbReference>
<dbReference type="PANTHER" id="PTHR11113">
    <property type="entry name" value="N-ACETYLGLUCOSAMINE-6-PHOSPHATE DEACETYLASE"/>
    <property type="match status" value="1"/>
</dbReference>
<sequence>MNREDIIAVAAGERKADLVVKGAKALDVFTREWVTADVAVCGGIIAGVGEYSGKEEINGEGRYLVPTYYDAHLHFESAAVRPSEYLKLTVPRGVTAYNADPHEIANVCGDGGIAFMARDVRDIPADVRFMMPSCVPATPEDSSGATLTAADAVKCKYGLGLFGLGEMMNVPGVLGRDPDVMAKLNAFDIIDGHAPGLTGKALCAYAAAGVMTDHECTTAAEAEERMRRGMYVIIREGSQAKDLKKLLPAVGGKNFSRFMFCTDDRNLEDVSARGTIDNCVRLAVGCGMDAASAATMASYNACAAYGIKRKGAIAPGYAADFFLTRDPVGELPEAVYFGGRRVAENGKALFETHPADCSAFLSTVRLAPFGEDAFTFPFRKSMPVIEVAPGTLVTKLGSADSPDGLDLMCCMERHRASGEIGHAYVRGFCIGGGAIAQTVGHDSHNVTVIGDNARDMALAVSALGEGGGFAVAAGGEIKGKVSLAIAGLMSDKSAAEALAERKKLRAALGGLKHAEGIEPFMLLSFLSLTVIPEAKLNTKGLYDVTRGKYVYNG</sequence>
<comment type="caution">
    <text evidence="9">The sequence shown here is derived from an EMBL/GenBank/DDBJ whole genome shotgun (WGS) entry which is preliminary data.</text>
</comment>
<name>A0A9D1Q1M5_9FIRM</name>
<dbReference type="Pfam" id="PF01979">
    <property type="entry name" value="Amidohydro_1"/>
    <property type="match status" value="1"/>
</dbReference>
<keyword evidence="3 6" id="KW-0378">Hydrolase</keyword>
<dbReference type="Proteomes" id="UP000823990">
    <property type="component" value="Unassembled WGS sequence"/>
</dbReference>
<evidence type="ECO:0000256" key="2">
    <source>
        <dbReference type="ARBA" id="ARBA00012782"/>
    </source>
</evidence>